<evidence type="ECO:0000313" key="9">
    <source>
        <dbReference type="Proteomes" id="UP000226420"/>
    </source>
</evidence>
<dbReference type="RefSeq" id="WP_074820031.1">
    <property type="nucleotide sequence ID" value="NZ_FOLW01000001.1"/>
</dbReference>
<feature type="transmembrane region" description="Helical" evidence="6">
    <location>
        <begin position="244"/>
        <end position="264"/>
    </location>
</feature>
<dbReference type="PANTHER" id="PTHR42920">
    <property type="entry name" value="OS03G0707200 PROTEIN-RELATED"/>
    <property type="match status" value="1"/>
</dbReference>
<dbReference type="InterPro" id="IPR000620">
    <property type="entry name" value="EamA_dom"/>
</dbReference>
<evidence type="ECO:0000256" key="3">
    <source>
        <dbReference type="ARBA" id="ARBA00022692"/>
    </source>
</evidence>
<dbReference type="InterPro" id="IPR051258">
    <property type="entry name" value="Diverse_Substrate_Transporter"/>
</dbReference>
<evidence type="ECO:0000259" key="7">
    <source>
        <dbReference type="Pfam" id="PF00892"/>
    </source>
</evidence>
<feature type="transmembrane region" description="Helical" evidence="6">
    <location>
        <begin position="120"/>
        <end position="143"/>
    </location>
</feature>
<dbReference type="SUPFAM" id="SSF103481">
    <property type="entry name" value="Multidrug resistance efflux transporter EmrE"/>
    <property type="match status" value="2"/>
</dbReference>
<feature type="transmembrane region" description="Helical" evidence="6">
    <location>
        <begin position="155"/>
        <end position="174"/>
    </location>
</feature>
<dbReference type="Proteomes" id="UP000226420">
    <property type="component" value="Unassembled WGS sequence"/>
</dbReference>
<evidence type="ECO:0000313" key="8">
    <source>
        <dbReference type="EMBL" id="SFB98483.1"/>
    </source>
</evidence>
<accession>A0AAJ4W7H2</accession>
<protein>
    <submittedName>
        <fullName evidence="8">Uncharacterized membrane protein</fullName>
    </submittedName>
</protein>
<reference evidence="8 9" key="1">
    <citation type="submission" date="2016-10" db="EMBL/GenBank/DDBJ databases">
        <authorList>
            <person name="Varghese N."/>
            <person name="Submissions S."/>
        </authorList>
    </citation>
    <scope>NUCLEOTIDE SEQUENCE [LARGE SCALE GENOMIC DNA]</scope>
    <source>
        <strain evidence="8 9">DSM 5563</strain>
    </source>
</reference>
<evidence type="ECO:0000256" key="2">
    <source>
        <dbReference type="ARBA" id="ARBA00022475"/>
    </source>
</evidence>
<keyword evidence="5 6" id="KW-0472">Membrane</keyword>
<keyword evidence="3 6" id="KW-0812">Transmembrane</keyword>
<feature type="transmembrane region" description="Helical" evidence="6">
    <location>
        <begin position="186"/>
        <end position="203"/>
    </location>
</feature>
<keyword evidence="4 6" id="KW-1133">Transmembrane helix</keyword>
<comment type="caution">
    <text evidence="8">The sequence shown here is derived from an EMBL/GenBank/DDBJ whole genome shotgun (WGS) entry which is preliminary data.</text>
</comment>
<feature type="transmembrane region" description="Helical" evidence="6">
    <location>
        <begin position="215"/>
        <end position="232"/>
    </location>
</feature>
<dbReference type="PANTHER" id="PTHR42920:SF24">
    <property type="entry name" value="AROMATIC AMINO ACID EXPORTER YDDG"/>
    <property type="match status" value="1"/>
</dbReference>
<feature type="transmembrane region" description="Helical" evidence="6">
    <location>
        <begin position="62"/>
        <end position="84"/>
    </location>
</feature>
<feature type="transmembrane region" description="Helical" evidence="6">
    <location>
        <begin position="96"/>
        <end position="113"/>
    </location>
</feature>
<feature type="transmembrane region" description="Helical" evidence="6">
    <location>
        <begin position="270"/>
        <end position="289"/>
    </location>
</feature>
<gene>
    <name evidence="8" type="ORF">SAMN02745723_10194</name>
</gene>
<proteinExistence type="predicted"/>
<evidence type="ECO:0000256" key="4">
    <source>
        <dbReference type="ARBA" id="ARBA00022989"/>
    </source>
</evidence>
<feature type="transmembrane region" description="Helical" evidence="6">
    <location>
        <begin position="33"/>
        <end position="50"/>
    </location>
</feature>
<dbReference type="AlphaFoldDB" id="A0AAJ4W7H2"/>
<dbReference type="InterPro" id="IPR037185">
    <property type="entry name" value="EmrE-like"/>
</dbReference>
<dbReference type="GO" id="GO:0005886">
    <property type="term" value="C:plasma membrane"/>
    <property type="evidence" value="ECO:0007669"/>
    <property type="project" value="UniProtKB-SubCell"/>
</dbReference>
<organism evidence="8 9">
    <name type="scientific">Pragia fontium DSM 5563 = ATCC 49100</name>
    <dbReference type="NCBI Taxonomy" id="1122977"/>
    <lineage>
        <taxon>Bacteria</taxon>
        <taxon>Pseudomonadati</taxon>
        <taxon>Pseudomonadota</taxon>
        <taxon>Gammaproteobacteria</taxon>
        <taxon>Enterobacterales</taxon>
        <taxon>Budviciaceae</taxon>
        <taxon>Pragia</taxon>
    </lineage>
</organism>
<evidence type="ECO:0000256" key="6">
    <source>
        <dbReference type="SAM" id="Phobius"/>
    </source>
</evidence>
<sequence>MTRIGTLSGIIAILLWSMSVALTRSISEVLGPFGAGAAIYSVSGILVLCVTGLPKLQEQRPAYIWGCGSLFVIYMVCFALAIGMATDRAQALEIGLINYLWPSLTLALALPLLNIKARWWLWPGIILAFAGVVWVVSGGALNLSEFVTHAGQNPLAYLLAATAAISWALYSNLVRIYCRGKGALPLFLLVTSACLWLMTALFSHMPDTLPSSNTLLELLLMGATTAVAYVCWDKAMRQGNVTLVAALSYFTPLFSILMASLWLSTWPGSAFWSGVALVIIGSLLCWSASPKANSN</sequence>
<feature type="domain" description="EamA" evidence="7">
    <location>
        <begin position="156"/>
        <end position="284"/>
    </location>
</feature>
<dbReference type="EMBL" id="FOLW01000001">
    <property type="protein sequence ID" value="SFB98483.1"/>
    <property type="molecule type" value="Genomic_DNA"/>
</dbReference>
<comment type="subcellular location">
    <subcellularLocation>
        <location evidence="1">Cell membrane</location>
        <topology evidence="1">Multi-pass membrane protein</topology>
    </subcellularLocation>
</comment>
<evidence type="ECO:0000256" key="5">
    <source>
        <dbReference type="ARBA" id="ARBA00023136"/>
    </source>
</evidence>
<dbReference type="NCBIfam" id="NF008676">
    <property type="entry name" value="PRK11689.1"/>
    <property type="match status" value="1"/>
</dbReference>
<keyword evidence="2" id="KW-1003">Cell membrane</keyword>
<feature type="domain" description="EamA" evidence="7">
    <location>
        <begin position="4"/>
        <end position="136"/>
    </location>
</feature>
<name>A0AAJ4W7H2_9GAMM</name>
<dbReference type="Pfam" id="PF00892">
    <property type="entry name" value="EamA"/>
    <property type="match status" value="2"/>
</dbReference>
<evidence type="ECO:0000256" key="1">
    <source>
        <dbReference type="ARBA" id="ARBA00004651"/>
    </source>
</evidence>